<organism evidence="5 6">
    <name type="scientific">Coccomyxa viridis</name>
    <dbReference type="NCBI Taxonomy" id="1274662"/>
    <lineage>
        <taxon>Eukaryota</taxon>
        <taxon>Viridiplantae</taxon>
        <taxon>Chlorophyta</taxon>
        <taxon>core chlorophytes</taxon>
        <taxon>Trebouxiophyceae</taxon>
        <taxon>Trebouxiophyceae incertae sedis</taxon>
        <taxon>Coccomyxaceae</taxon>
        <taxon>Coccomyxa</taxon>
    </lineage>
</organism>
<keyword evidence="6" id="KW-1185">Reference proteome</keyword>
<dbReference type="GO" id="GO:0005634">
    <property type="term" value="C:nucleus"/>
    <property type="evidence" value="ECO:0007669"/>
    <property type="project" value="UniProtKB-UniRule"/>
</dbReference>
<dbReference type="InterPro" id="IPR009071">
    <property type="entry name" value="HMG_box_dom"/>
</dbReference>
<dbReference type="Pfam" id="PF00505">
    <property type="entry name" value="HMG_box"/>
    <property type="match status" value="1"/>
</dbReference>
<protein>
    <submittedName>
        <fullName evidence="5">Uncharacterized protein</fullName>
    </submittedName>
</protein>
<evidence type="ECO:0000256" key="2">
    <source>
        <dbReference type="SAM" id="MobiDB-lite"/>
    </source>
</evidence>
<dbReference type="EMBL" id="CAUYUE010000011">
    <property type="protein sequence ID" value="CAK0784786.1"/>
    <property type="molecule type" value="Genomic_DNA"/>
</dbReference>
<proteinExistence type="predicted"/>
<feature type="compositionally biased region" description="Acidic residues" evidence="2">
    <location>
        <begin position="483"/>
        <end position="500"/>
    </location>
</feature>
<evidence type="ECO:0000313" key="5">
    <source>
        <dbReference type="EMBL" id="CAK0784786.1"/>
    </source>
</evidence>
<evidence type="ECO:0000259" key="4">
    <source>
        <dbReference type="PROSITE" id="PS51011"/>
    </source>
</evidence>
<comment type="caution">
    <text evidence="5">The sequence shown here is derived from an EMBL/GenBank/DDBJ whole genome shotgun (WGS) entry which is preliminary data.</text>
</comment>
<evidence type="ECO:0000313" key="6">
    <source>
        <dbReference type="Proteomes" id="UP001314263"/>
    </source>
</evidence>
<name>A0AAV1IBN5_9CHLO</name>
<dbReference type="CDD" id="cd16872">
    <property type="entry name" value="ARID_HMGB9-like"/>
    <property type="match status" value="1"/>
</dbReference>
<dbReference type="InterPro" id="IPR036431">
    <property type="entry name" value="ARID_dom_sf"/>
</dbReference>
<feature type="domain" description="ARID" evidence="4">
    <location>
        <begin position="31"/>
        <end position="122"/>
    </location>
</feature>
<sequence length="500" mass="54469">MQTPAVGGAQHDFSAALGTYPPAQAGHQAVVADRQLFMRTLRQLHDQLGTQFRIPMVSGRELDIHLLYKQVTALGGLEAVMANKKWTEVSQPFQFPPSFTSKSFTLRKMYSRLLHDYEQVYFHRNGGLPIPPPGVDGGKVEGGAAMTSSNPVYKRRRLETPPAPQVPQPPRQPPALTAFAVQPTLQPQPSTLLGIPLTGRVDTQFDAGYFVTIQAGSQEFKGVLYTPPPQLFTVAPASGPYAIPTPSVAHEQPPAPSAATAPRYAHPGLGAITRRGRSARRDPLEPKQNKTPFNFFSIDARARAKAEHPLADQKEISKIVGDMWQKALAEQKAPYIEQARADKERYQQALTEYQQRLTMSEAGLEETQEEPYATYQPQGQESASPEPEGPPTLGRSRYKGSPSLRVLPPLQISPPEPGRGSPDPSFSEGGVSPREQEAAQQMQALHQGVGAYTGFGREGGPSPGPSLLNPAYGVPIGFPQQELEAEREEYEDDGSEADDA</sequence>
<dbReference type="Gene3D" id="1.10.30.10">
    <property type="entry name" value="High mobility group box domain"/>
    <property type="match status" value="1"/>
</dbReference>
<dbReference type="PROSITE" id="PS50118">
    <property type="entry name" value="HMG_BOX_2"/>
    <property type="match status" value="1"/>
</dbReference>
<accession>A0AAV1IBN5</accession>
<feature type="domain" description="HMG box" evidence="3">
    <location>
        <begin position="286"/>
        <end position="354"/>
    </location>
</feature>
<dbReference type="InterPro" id="IPR045303">
    <property type="entry name" value="ARID_HMGB9-like"/>
</dbReference>
<dbReference type="SMART" id="SM00501">
    <property type="entry name" value="BRIGHT"/>
    <property type="match status" value="1"/>
</dbReference>
<dbReference type="SUPFAM" id="SSF46774">
    <property type="entry name" value="ARID-like"/>
    <property type="match status" value="1"/>
</dbReference>
<evidence type="ECO:0000256" key="1">
    <source>
        <dbReference type="PROSITE-ProRule" id="PRU00267"/>
    </source>
</evidence>
<dbReference type="AlphaFoldDB" id="A0AAV1IBN5"/>
<evidence type="ECO:0000259" key="3">
    <source>
        <dbReference type="PROSITE" id="PS50118"/>
    </source>
</evidence>
<dbReference type="Pfam" id="PF01388">
    <property type="entry name" value="ARID"/>
    <property type="match status" value="1"/>
</dbReference>
<keyword evidence="1" id="KW-0238">DNA-binding</keyword>
<dbReference type="Gene3D" id="1.10.150.60">
    <property type="entry name" value="ARID DNA-binding domain"/>
    <property type="match status" value="1"/>
</dbReference>
<dbReference type="InterPro" id="IPR036910">
    <property type="entry name" value="HMG_box_dom_sf"/>
</dbReference>
<dbReference type="GO" id="GO:0003677">
    <property type="term" value="F:DNA binding"/>
    <property type="evidence" value="ECO:0007669"/>
    <property type="project" value="UniProtKB-UniRule"/>
</dbReference>
<dbReference type="PANTHER" id="PTHR46691">
    <property type="entry name" value="HIGH MOBILITY GROUP B PROTEIN 9"/>
    <property type="match status" value="1"/>
</dbReference>
<dbReference type="SMART" id="SM01014">
    <property type="entry name" value="ARID"/>
    <property type="match status" value="1"/>
</dbReference>
<dbReference type="PROSITE" id="PS51011">
    <property type="entry name" value="ARID"/>
    <property type="match status" value="1"/>
</dbReference>
<reference evidence="5 6" key="1">
    <citation type="submission" date="2023-10" db="EMBL/GenBank/DDBJ databases">
        <authorList>
            <person name="Maclean D."/>
            <person name="Macfadyen A."/>
        </authorList>
    </citation>
    <scope>NUCLEOTIDE SEQUENCE [LARGE SCALE GENOMIC DNA]</scope>
</reference>
<gene>
    <name evidence="5" type="ORF">CVIRNUC_007990</name>
</gene>
<dbReference type="SMART" id="SM00398">
    <property type="entry name" value="HMG"/>
    <property type="match status" value="1"/>
</dbReference>
<feature type="DNA-binding region" description="HMG box" evidence="1">
    <location>
        <begin position="286"/>
        <end position="354"/>
    </location>
</feature>
<dbReference type="PANTHER" id="PTHR46691:SF1">
    <property type="entry name" value="AT-RICH INTERACTIVE DOMAIN-CONTAINING PROTEIN 2"/>
    <property type="match status" value="1"/>
</dbReference>
<dbReference type="InterPro" id="IPR001606">
    <property type="entry name" value="ARID_dom"/>
</dbReference>
<dbReference type="Proteomes" id="UP001314263">
    <property type="component" value="Unassembled WGS sequence"/>
</dbReference>
<dbReference type="SUPFAM" id="SSF47095">
    <property type="entry name" value="HMG-box"/>
    <property type="match status" value="1"/>
</dbReference>
<feature type="compositionally biased region" description="Gly residues" evidence="2">
    <location>
        <begin position="451"/>
        <end position="461"/>
    </location>
</feature>
<keyword evidence="1" id="KW-0539">Nucleus</keyword>
<feature type="region of interest" description="Disordered" evidence="2">
    <location>
        <begin position="132"/>
        <end position="154"/>
    </location>
</feature>
<feature type="region of interest" description="Disordered" evidence="2">
    <location>
        <begin position="364"/>
        <end position="500"/>
    </location>
</feature>